<dbReference type="EMBL" id="PXVC01000166">
    <property type="protein sequence ID" value="PSI00307.1"/>
    <property type="molecule type" value="Genomic_DNA"/>
</dbReference>
<dbReference type="AlphaFoldDB" id="A0A2P7EAR0"/>
<accession>A0A2P7EAR0</accession>
<organism evidence="1 2">
    <name type="scientific">Synechococcus lacustris str. Tous</name>
    <dbReference type="NCBI Taxonomy" id="1910958"/>
    <lineage>
        <taxon>Bacteria</taxon>
        <taxon>Bacillati</taxon>
        <taxon>Cyanobacteriota</taxon>
        <taxon>Cyanophyceae</taxon>
        <taxon>Synechococcales</taxon>
        <taxon>Synechococcaceae</taxon>
        <taxon>Synechococcus</taxon>
    </lineage>
</organism>
<sequence length="78" mass="9181">MRGATLEVRLEELGVLRSFSRPRVSNDNPYSESLFRTVKYRPNYPNRPFNSKEEACQWVSSFVDWCCDSNLQKANRSF</sequence>
<dbReference type="SUPFAM" id="SSF53098">
    <property type="entry name" value="Ribonuclease H-like"/>
    <property type="match status" value="1"/>
</dbReference>
<dbReference type="Proteomes" id="UP000240206">
    <property type="component" value="Unassembled WGS sequence"/>
</dbReference>
<name>A0A2P7EAR0_9SYNE</name>
<comment type="caution">
    <text evidence="1">The sequence shown here is derived from an EMBL/GenBank/DDBJ whole genome shotgun (WGS) entry which is preliminary data.</text>
</comment>
<keyword evidence="2" id="KW-1185">Reference proteome</keyword>
<dbReference type="RefSeq" id="WP_106501111.1">
    <property type="nucleotide sequence ID" value="NZ_PXVC01000166.1"/>
</dbReference>
<dbReference type="InterPro" id="IPR012337">
    <property type="entry name" value="RNaseH-like_sf"/>
</dbReference>
<proteinExistence type="predicted"/>
<reference evidence="2" key="1">
    <citation type="submission" date="2018-03" db="EMBL/GenBank/DDBJ databases">
        <title>Ecological and genomic features of two cosmopolitan and abundant freshwater picocyanobacteria.</title>
        <authorList>
            <person name="Cabello-Yeves P.J."/>
            <person name="Picazo A."/>
            <person name="Camacho A."/>
            <person name="Callieri C."/>
            <person name="Rosselli R."/>
            <person name="Roda-Garcia J."/>
            <person name="Coutinho F.H."/>
            <person name="Rodriguez-Valera F."/>
        </authorList>
    </citation>
    <scope>NUCLEOTIDE SEQUENCE [LARGE SCALE GENOMIC DNA]</scope>
    <source>
        <strain evidence="2">Tous</strain>
    </source>
</reference>
<evidence type="ECO:0008006" key="3">
    <source>
        <dbReference type="Google" id="ProtNLM"/>
    </source>
</evidence>
<protein>
    <recommendedName>
        <fullName evidence="3">Integrase catalytic domain-containing protein</fullName>
    </recommendedName>
</protein>
<evidence type="ECO:0000313" key="1">
    <source>
        <dbReference type="EMBL" id="PSI00307.1"/>
    </source>
</evidence>
<evidence type="ECO:0000313" key="2">
    <source>
        <dbReference type="Proteomes" id="UP000240206"/>
    </source>
</evidence>
<gene>
    <name evidence="1" type="ORF">C7K08_13870</name>
</gene>